<feature type="domain" description="Enoyl reductase (ER)" evidence="1">
    <location>
        <begin position="14"/>
        <end position="368"/>
    </location>
</feature>
<dbReference type="PANTHER" id="PTHR45348">
    <property type="entry name" value="HYPOTHETICAL OXIDOREDUCTASE (EUROFUNG)"/>
    <property type="match status" value="1"/>
</dbReference>
<dbReference type="InterPro" id="IPR013154">
    <property type="entry name" value="ADH-like_N"/>
</dbReference>
<dbReference type="InterPro" id="IPR036291">
    <property type="entry name" value="NAD(P)-bd_dom_sf"/>
</dbReference>
<dbReference type="InterPro" id="IPR020843">
    <property type="entry name" value="ER"/>
</dbReference>
<dbReference type="Gene3D" id="3.90.180.10">
    <property type="entry name" value="Medium-chain alcohol dehydrogenases, catalytic domain"/>
    <property type="match status" value="1"/>
</dbReference>
<evidence type="ECO:0000313" key="3">
    <source>
        <dbReference type="Proteomes" id="UP000663937"/>
    </source>
</evidence>
<dbReference type="GO" id="GO:0016651">
    <property type="term" value="F:oxidoreductase activity, acting on NAD(P)H"/>
    <property type="evidence" value="ECO:0007669"/>
    <property type="project" value="InterPro"/>
</dbReference>
<accession>A0A8A4ZFQ2</accession>
<gene>
    <name evidence="2" type="ORF">J4E96_19190</name>
</gene>
<reference evidence="2" key="1">
    <citation type="submission" date="2021-03" db="EMBL/GenBank/DDBJ databases">
        <title>Pengzhenrongella sicca gen. nov., sp. nov., a new member of suborder Micrococcineae isolated from High-Arctic tundra soil.</title>
        <authorList>
            <person name="Peng F."/>
        </authorList>
    </citation>
    <scope>NUCLEOTIDE SEQUENCE</scope>
    <source>
        <strain evidence="2">LRZ-2</strain>
    </source>
</reference>
<keyword evidence="3" id="KW-1185">Reference proteome</keyword>
<dbReference type="SUPFAM" id="SSF51735">
    <property type="entry name" value="NAD(P)-binding Rossmann-fold domains"/>
    <property type="match status" value="1"/>
</dbReference>
<dbReference type="InterPro" id="IPR011032">
    <property type="entry name" value="GroES-like_sf"/>
</dbReference>
<proteinExistence type="predicted"/>
<dbReference type="CDD" id="cd08249">
    <property type="entry name" value="enoyl_reductase_like"/>
    <property type="match status" value="1"/>
</dbReference>
<dbReference type="Gene3D" id="3.40.50.720">
    <property type="entry name" value="NAD(P)-binding Rossmann-like Domain"/>
    <property type="match status" value="1"/>
</dbReference>
<dbReference type="RefSeq" id="WP_227423642.1">
    <property type="nucleotide sequence ID" value="NZ_CP071868.1"/>
</dbReference>
<organism evidence="2 3">
    <name type="scientific">Pengzhenrongella sicca</name>
    <dbReference type="NCBI Taxonomy" id="2819238"/>
    <lineage>
        <taxon>Bacteria</taxon>
        <taxon>Bacillati</taxon>
        <taxon>Actinomycetota</taxon>
        <taxon>Actinomycetes</taxon>
        <taxon>Micrococcales</taxon>
        <taxon>Pengzhenrongella</taxon>
    </lineage>
</organism>
<evidence type="ECO:0000313" key="2">
    <source>
        <dbReference type="EMBL" id="QTE29366.1"/>
    </source>
</evidence>
<dbReference type="InterPro" id="IPR047122">
    <property type="entry name" value="Trans-enoyl_RdTase-like"/>
</dbReference>
<dbReference type="SUPFAM" id="SSF50129">
    <property type="entry name" value="GroES-like"/>
    <property type="match status" value="1"/>
</dbReference>
<dbReference type="Proteomes" id="UP000663937">
    <property type="component" value="Chromosome"/>
</dbReference>
<sequence>MPNNTAAWLNRKHGRLEVAPAPYTTPGPNEIAVRNAAVAINSLDWIIQVEGNLLYGWLKYPMVIGSDVAGEVVEIGSSVTRFQVGDRVLGHAVSSDRDSNRPADGGFQLYTVLLERMASPIPDSLSFPDAATLPLAVSTAACGLFQGDQLGLDHPRANAKPTGLTVLVWGGSTSVGSQAIQLAVAAGYDVIATASPRNFDYVRSLGAAEVFDYNGPTVERDIIAALADRRFAGAVSLGATGAPACVRIAGAVQGNRFVSIATPPVTFETLADAGLGERARLTAKLIAANIRLQVAARRRGVRIKYIFGTSLKHNEVSTAIYCDFLPAALADDRYTIAPKATVVADGLDSIQAALDTHRRGVSAQKLVVRL</sequence>
<dbReference type="SMART" id="SM00829">
    <property type="entry name" value="PKS_ER"/>
    <property type="match status" value="1"/>
</dbReference>
<dbReference type="AlphaFoldDB" id="A0A8A4ZFQ2"/>
<dbReference type="Pfam" id="PF08240">
    <property type="entry name" value="ADH_N"/>
    <property type="match status" value="1"/>
</dbReference>
<evidence type="ECO:0000259" key="1">
    <source>
        <dbReference type="SMART" id="SM00829"/>
    </source>
</evidence>
<dbReference type="PANTHER" id="PTHR45348:SF2">
    <property type="entry name" value="ZINC-TYPE ALCOHOL DEHYDROGENASE-LIKE PROTEIN C2E1P3.01"/>
    <property type="match status" value="1"/>
</dbReference>
<name>A0A8A4ZFQ2_9MICO</name>
<dbReference type="KEGG" id="psic:J4E96_19190"/>
<dbReference type="EMBL" id="CP071868">
    <property type="protein sequence ID" value="QTE29366.1"/>
    <property type="molecule type" value="Genomic_DNA"/>
</dbReference>
<protein>
    <submittedName>
        <fullName evidence="2">Zinc-binding alcohol dehydrogenase family protein</fullName>
    </submittedName>
</protein>